<dbReference type="InterPro" id="IPR058404">
    <property type="entry name" value="DUF8091"/>
</dbReference>
<evidence type="ECO:0000313" key="2">
    <source>
        <dbReference type="EMBL" id="QEG24562.1"/>
    </source>
</evidence>
<dbReference type="OrthoDB" id="287760at2"/>
<dbReference type="STRING" id="980251.GCA_001642875_01087"/>
<dbReference type="EMBL" id="CP042912">
    <property type="protein sequence ID" value="QEG24562.1"/>
    <property type="molecule type" value="Genomic_DNA"/>
</dbReference>
<evidence type="ECO:0000259" key="1">
    <source>
        <dbReference type="Pfam" id="PF26351"/>
    </source>
</evidence>
<dbReference type="Proteomes" id="UP000322214">
    <property type="component" value="Chromosome"/>
</dbReference>
<feature type="domain" description="DUF8091" evidence="1">
    <location>
        <begin position="4"/>
        <end position="159"/>
    </location>
</feature>
<proteinExistence type="predicted"/>
<keyword evidence="3" id="KW-1185">Reference proteome</keyword>
<protein>
    <recommendedName>
        <fullName evidence="1">DUF8091 domain-containing protein</fullName>
    </recommendedName>
</protein>
<organism evidence="2 3">
    <name type="scientific">Mariniblastus fucicola</name>
    <dbReference type="NCBI Taxonomy" id="980251"/>
    <lineage>
        <taxon>Bacteria</taxon>
        <taxon>Pseudomonadati</taxon>
        <taxon>Planctomycetota</taxon>
        <taxon>Planctomycetia</taxon>
        <taxon>Pirellulales</taxon>
        <taxon>Pirellulaceae</taxon>
        <taxon>Mariniblastus</taxon>
    </lineage>
</organism>
<evidence type="ECO:0000313" key="3">
    <source>
        <dbReference type="Proteomes" id="UP000322214"/>
    </source>
</evidence>
<name>A0A5B9PIS4_9BACT</name>
<accession>A0A5B9PIS4</accession>
<dbReference type="RefSeq" id="WP_075083870.1">
    <property type="nucleotide sequence ID" value="NZ_CP042912.1"/>
</dbReference>
<dbReference type="Pfam" id="PF26351">
    <property type="entry name" value="DUF8091"/>
    <property type="match status" value="1"/>
</dbReference>
<reference evidence="2 3" key="1">
    <citation type="submission" date="2019-08" db="EMBL/GenBank/DDBJ databases">
        <title>Deep-cultivation of Planctomycetes and their phenomic and genomic characterization uncovers novel biology.</title>
        <authorList>
            <person name="Wiegand S."/>
            <person name="Jogler M."/>
            <person name="Boedeker C."/>
            <person name="Pinto D."/>
            <person name="Vollmers J."/>
            <person name="Rivas-Marin E."/>
            <person name="Kohn T."/>
            <person name="Peeters S.H."/>
            <person name="Heuer A."/>
            <person name="Rast P."/>
            <person name="Oberbeckmann S."/>
            <person name="Bunk B."/>
            <person name="Jeske O."/>
            <person name="Meyerdierks A."/>
            <person name="Storesund J.E."/>
            <person name="Kallscheuer N."/>
            <person name="Luecker S."/>
            <person name="Lage O.M."/>
            <person name="Pohl T."/>
            <person name="Merkel B.J."/>
            <person name="Hornburger P."/>
            <person name="Mueller R.-W."/>
            <person name="Bruemmer F."/>
            <person name="Labrenz M."/>
            <person name="Spormann A.M."/>
            <person name="Op den Camp H."/>
            <person name="Overmann J."/>
            <person name="Amann R."/>
            <person name="Jetten M.S.M."/>
            <person name="Mascher T."/>
            <person name="Medema M.H."/>
            <person name="Devos D.P."/>
            <person name="Kaster A.-K."/>
            <person name="Ovreas L."/>
            <person name="Rohde M."/>
            <person name="Galperin M.Y."/>
            <person name="Jogler C."/>
        </authorList>
    </citation>
    <scope>NUCLEOTIDE SEQUENCE [LARGE SCALE GENOMIC DNA]</scope>
    <source>
        <strain evidence="2 3">FC18</strain>
    </source>
</reference>
<sequence>MENTLHHQLKEIYREDGSDIEVKLGRYRIDVVNGKRLVEIQRSGLSSIRRKILNLCEQGYLVDVVKPVVARKKLVKLTRKNGRVSDARWSPKKNSILGFFDELIYFTEVFPHPNLKMIVPMITVEEIRFPGHGRKRRRRKGNFQVKDRKILEVLDSHEFTTVGDLQKLVPGLPKEWDTGELAKAMSVPRWEAQKIAYVLRKTGTAKEVGKRGNAIVCRFASAKEARDELSAKKTKRKSIKHIRTVVEAHKQRLRKSSGVSNNSQKTA</sequence>
<dbReference type="AlphaFoldDB" id="A0A5B9PIS4"/>
<dbReference type="KEGG" id="mff:MFFC18_44820"/>
<gene>
    <name evidence="2" type="ORF">MFFC18_44820</name>
</gene>